<dbReference type="AlphaFoldDB" id="A0AAW8CTF3"/>
<dbReference type="CDD" id="cd02753">
    <property type="entry name" value="MopB_Formate-Dh-H"/>
    <property type="match status" value="1"/>
</dbReference>
<comment type="caution">
    <text evidence="14">The sequence shown here is derived from an EMBL/GenBank/DDBJ whole genome shotgun (WGS) entry which is preliminary data.</text>
</comment>
<dbReference type="CDD" id="cd00508">
    <property type="entry name" value="MopB_CT_Fdh-Nap-like"/>
    <property type="match status" value="1"/>
</dbReference>
<evidence type="ECO:0000256" key="6">
    <source>
        <dbReference type="ARBA" id="ARBA00022737"/>
    </source>
</evidence>
<gene>
    <name evidence="14" type="ORF">J2W31_001656</name>
</gene>
<keyword evidence="4" id="KW-0001">2Fe-2S</keyword>
<organism evidence="14 15">
    <name type="scientific">Variovorax boronicumulans</name>
    <dbReference type="NCBI Taxonomy" id="436515"/>
    <lineage>
        <taxon>Bacteria</taxon>
        <taxon>Pseudomonadati</taxon>
        <taxon>Pseudomonadota</taxon>
        <taxon>Betaproteobacteria</taxon>
        <taxon>Burkholderiales</taxon>
        <taxon>Comamonadaceae</taxon>
        <taxon>Variovorax</taxon>
    </lineage>
</organism>
<evidence type="ECO:0000256" key="4">
    <source>
        <dbReference type="ARBA" id="ARBA00022714"/>
    </source>
</evidence>
<dbReference type="InterPro" id="IPR006478">
    <property type="entry name" value="Formate_DH_asu"/>
</dbReference>
<dbReference type="PANTHER" id="PTHR43105">
    <property type="entry name" value="RESPIRATORY NITRATE REDUCTASE"/>
    <property type="match status" value="1"/>
</dbReference>
<dbReference type="GO" id="GO:0016020">
    <property type="term" value="C:membrane"/>
    <property type="evidence" value="ECO:0007669"/>
    <property type="project" value="TreeGrafter"/>
</dbReference>
<dbReference type="SUPFAM" id="SSF54862">
    <property type="entry name" value="4Fe-4S ferredoxins"/>
    <property type="match status" value="1"/>
</dbReference>
<dbReference type="GO" id="GO:1990204">
    <property type="term" value="C:oxidoreductase complex"/>
    <property type="evidence" value="ECO:0007669"/>
    <property type="project" value="UniProtKB-ARBA"/>
</dbReference>
<dbReference type="GO" id="GO:0043546">
    <property type="term" value="F:molybdopterin cofactor binding"/>
    <property type="evidence" value="ECO:0007669"/>
    <property type="project" value="InterPro"/>
</dbReference>
<dbReference type="RefSeq" id="WP_307684423.1">
    <property type="nucleotide sequence ID" value="NZ_JAUSRD010000003.1"/>
</dbReference>
<dbReference type="GO" id="GO:0051537">
    <property type="term" value="F:2 iron, 2 sulfur cluster binding"/>
    <property type="evidence" value="ECO:0007669"/>
    <property type="project" value="UniProtKB-KW"/>
</dbReference>
<dbReference type="PROSITE" id="PS51379">
    <property type="entry name" value="4FE4S_FER_2"/>
    <property type="match status" value="2"/>
</dbReference>
<dbReference type="SUPFAM" id="SSF50692">
    <property type="entry name" value="ADC-like"/>
    <property type="match status" value="1"/>
</dbReference>
<dbReference type="GO" id="GO:0022904">
    <property type="term" value="P:respiratory electron transport chain"/>
    <property type="evidence" value="ECO:0007669"/>
    <property type="project" value="TreeGrafter"/>
</dbReference>
<feature type="domain" description="2Fe-2S ferredoxin-type" evidence="10">
    <location>
        <begin position="19"/>
        <end position="97"/>
    </location>
</feature>
<dbReference type="EMBL" id="JAUSRD010000003">
    <property type="protein sequence ID" value="MDP9892551.1"/>
    <property type="molecule type" value="Genomic_DNA"/>
</dbReference>
<evidence type="ECO:0000256" key="5">
    <source>
        <dbReference type="ARBA" id="ARBA00022723"/>
    </source>
</evidence>
<dbReference type="GO" id="GO:0051539">
    <property type="term" value="F:4 iron, 4 sulfur cluster binding"/>
    <property type="evidence" value="ECO:0007669"/>
    <property type="project" value="UniProtKB-KW"/>
</dbReference>
<dbReference type="InterPro" id="IPR050123">
    <property type="entry name" value="Prok_molybdopt-oxidoreductase"/>
</dbReference>
<dbReference type="SUPFAM" id="SSF54292">
    <property type="entry name" value="2Fe-2S ferredoxin-like"/>
    <property type="match status" value="1"/>
</dbReference>
<dbReference type="Gene3D" id="3.40.50.740">
    <property type="match status" value="1"/>
</dbReference>
<feature type="domain" description="4Fe-4S ferredoxin-type" evidence="11">
    <location>
        <begin position="159"/>
        <end position="190"/>
    </location>
</feature>
<dbReference type="SMART" id="SM00929">
    <property type="entry name" value="NADH-G_4Fe-4S_3"/>
    <property type="match status" value="1"/>
</dbReference>
<evidence type="ECO:0000256" key="9">
    <source>
        <dbReference type="ARBA" id="ARBA00023014"/>
    </source>
</evidence>
<dbReference type="InterPro" id="IPR017896">
    <property type="entry name" value="4Fe4S_Fe-S-bd"/>
</dbReference>
<dbReference type="SMART" id="SM00926">
    <property type="entry name" value="Molybdop_Fe4S4"/>
    <property type="match status" value="1"/>
</dbReference>
<comment type="similarity">
    <text evidence="1">Belongs to the complex I 75 kDa subunit family.</text>
</comment>
<evidence type="ECO:0000313" key="15">
    <source>
        <dbReference type="Proteomes" id="UP001242045"/>
    </source>
</evidence>
<dbReference type="InterPro" id="IPR006963">
    <property type="entry name" value="Mopterin_OxRdtase_4Fe-4S_dom"/>
</dbReference>
<dbReference type="EC" id="1.17.1.9" evidence="14"/>
<evidence type="ECO:0000256" key="7">
    <source>
        <dbReference type="ARBA" id="ARBA00023002"/>
    </source>
</evidence>
<dbReference type="Pfam" id="PF01568">
    <property type="entry name" value="Molydop_binding"/>
    <property type="match status" value="1"/>
</dbReference>
<dbReference type="Pfam" id="PF10588">
    <property type="entry name" value="NADH-G_4Fe-4S_3"/>
    <property type="match status" value="1"/>
</dbReference>
<keyword evidence="9" id="KW-0411">Iron-sulfur</keyword>
<dbReference type="Gene3D" id="3.40.228.10">
    <property type="entry name" value="Dimethylsulfoxide Reductase, domain 2"/>
    <property type="match status" value="1"/>
</dbReference>
<dbReference type="FunFam" id="3.30.70.20:FF:000035">
    <property type="entry name" value="Iron hydrogenase 1"/>
    <property type="match status" value="1"/>
</dbReference>
<dbReference type="Pfam" id="PF13510">
    <property type="entry name" value="Fer2_4"/>
    <property type="match status" value="1"/>
</dbReference>
<evidence type="ECO:0000259" key="13">
    <source>
        <dbReference type="PROSITE" id="PS51839"/>
    </source>
</evidence>
<keyword evidence="5" id="KW-0479">Metal-binding</keyword>
<sequence>MLDHLKEIDYGTPKRESTREVTLEIDGNEVTVPAGTSLMRAAVDAGINVPKLCATDSLEPFGSCRLCLVEIEGRKGFPASCTTPAEAGMKVRTQTPKLQDLRKGVMELYISDHPLDCLTCSANGNCELQDMAGVTGLRNVRYGFDGANHLKDQKDESNPYFTYDPSKCIVCNRCVRACEETQGTFALTISGRGFESRVSPGQDEAFMESECVSCGACVEACPTATLQEKSVIWLGQPEHSIITTCAYCGVGCAFKAEMKGNEVVRMTPWKDGKANEGHSCVKGRFAWGYATHQDRMLKPMIRKNISDPWQEVSWDTALNYAAGEFKRLQAKYGKDSIGGITSSRCTNEETYLVQKLVRAAFGNNNVDTCARVCHSPTGYGLKQTLGESAGTQTFKSVEKADVIMVIGANPTDGHPVFASRMKKRLREGAKLIVVDPRRIDIVKSPHVKASHHLQLKPGTNVAVVTALAHVIVTEGLTADAFIAERCDTASFAAWRDFVAQPEQSPEATEKATGVPATEMRAAARLFASAANGAIFYGLGVTEHSQGSTTVMGIANLAMATGNVGREGVGVNPLRGQNNVQGACDMGSFPHELPGYRHVSDSTTRASFEAAWGVTIDPEPGLRIPNMFDSAIGGGFKGLYCEGEDIVQSDPNTQHVAAAMMAMECVVVQDMFLNETAKYAHVFLPGSSFLEKDGTFTNAERRISRVRKVMPPKAGLADWEITVKLAEALGYPMSYKSPEDIMAEIAALTPTFHGVSYKRLEELGSIQWPCNDDAPDGTPTMHIDAFVRGKGRFIVTQYVATDEKVTRKFPLLLTTGRILSQYNVGAQTRRTDNNLWHGEDRLEIHPHDAEERGVKDDDWVGIQSRAGETVLRATVSERMQPGVVYTTFHFPESGANVITTDNSDWATNCPEYKVTAVQVMPVMQPSTWQQEYSRFNKTQLDLATAASATDRSNETIPAK</sequence>
<keyword evidence="8" id="KW-0408">Iron</keyword>
<reference evidence="14" key="1">
    <citation type="submission" date="2023-07" db="EMBL/GenBank/DDBJ databases">
        <title>Sorghum-associated microbial communities from plants grown in Nebraska, USA.</title>
        <authorList>
            <person name="Schachtman D."/>
        </authorList>
    </citation>
    <scope>NUCLEOTIDE SEQUENCE</scope>
    <source>
        <strain evidence="14">DS3754</strain>
    </source>
</reference>
<dbReference type="InterPro" id="IPR001041">
    <property type="entry name" value="2Fe-2S_ferredoxin-type"/>
</dbReference>
<dbReference type="CDD" id="cd00207">
    <property type="entry name" value="fer2"/>
    <property type="match status" value="1"/>
</dbReference>
<protein>
    <submittedName>
        <fullName evidence="14">Formate dehydrogenase major subunit</fullName>
        <ecNumber evidence="14">1.17.1.9</ecNumber>
    </submittedName>
</protein>
<evidence type="ECO:0000256" key="8">
    <source>
        <dbReference type="ARBA" id="ARBA00023004"/>
    </source>
</evidence>
<dbReference type="GO" id="GO:0008863">
    <property type="term" value="F:formate dehydrogenase (NAD+) activity"/>
    <property type="evidence" value="ECO:0007669"/>
    <property type="project" value="UniProtKB-EC"/>
</dbReference>
<accession>A0AAW8CTF3</accession>
<dbReference type="PROSITE" id="PS51085">
    <property type="entry name" value="2FE2S_FER_2"/>
    <property type="match status" value="1"/>
</dbReference>
<dbReference type="InterPro" id="IPR036010">
    <property type="entry name" value="2Fe-2S_ferredoxin-like_sf"/>
</dbReference>
<keyword evidence="7 14" id="KW-0560">Oxidoreductase</keyword>
<evidence type="ECO:0000256" key="2">
    <source>
        <dbReference type="ARBA" id="ARBA00007023"/>
    </source>
</evidence>
<dbReference type="InterPro" id="IPR006656">
    <property type="entry name" value="Mopterin_OxRdtase"/>
</dbReference>
<dbReference type="Pfam" id="PF12838">
    <property type="entry name" value="Fer4_7"/>
    <property type="match status" value="1"/>
</dbReference>
<name>A0AAW8CTF3_9BURK</name>
<dbReference type="InterPro" id="IPR041924">
    <property type="entry name" value="Formate_Dh-H_N"/>
</dbReference>
<dbReference type="PROSITE" id="PS51669">
    <property type="entry name" value="4FE4S_MOW_BIS_MGD"/>
    <property type="match status" value="1"/>
</dbReference>
<dbReference type="InterPro" id="IPR009010">
    <property type="entry name" value="Asp_de-COase-like_dom_sf"/>
</dbReference>
<dbReference type="Gene3D" id="2.20.25.90">
    <property type="entry name" value="ADC-like domains"/>
    <property type="match status" value="1"/>
</dbReference>
<dbReference type="GO" id="GO:0015942">
    <property type="term" value="P:formate metabolic process"/>
    <property type="evidence" value="ECO:0007669"/>
    <property type="project" value="InterPro"/>
</dbReference>
<dbReference type="GO" id="GO:0003954">
    <property type="term" value="F:NADH dehydrogenase activity"/>
    <property type="evidence" value="ECO:0007669"/>
    <property type="project" value="TreeGrafter"/>
</dbReference>
<dbReference type="Gene3D" id="3.30.70.20">
    <property type="match status" value="1"/>
</dbReference>
<dbReference type="FunFam" id="3.10.20.740:FF:000005">
    <property type="entry name" value="NADH:ubiquinone oxidoreductase subunit"/>
    <property type="match status" value="1"/>
</dbReference>
<evidence type="ECO:0000313" key="14">
    <source>
        <dbReference type="EMBL" id="MDP9892551.1"/>
    </source>
</evidence>
<comment type="similarity">
    <text evidence="2">In the C-terminal section; belongs to the prokaryotic molybdopterin-containing oxidoreductase family.</text>
</comment>
<dbReference type="PROSITE" id="PS51839">
    <property type="entry name" value="4FE4S_HC3"/>
    <property type="match status" value="1"/>
</dbReference>
<dbReference type="Gene3D" id="3.10.20.740">
    <property type="match status" value="1"/>
</dbReference>
<feature type="domain" description="4Fe-4S ferredoxin-type" evidence="11">
    <location>
        <begin position="202"/>
        <end position="231"/>
    </location>
</feature>
<evidence type="ECO:0000256" key="3">
    <source>
        <dbReference type="ARBA" id="ARBA00022485"/>
    </source>
</evidence>
<keyword evidence="6" id="KW-0677">Repeat</keyword>
<evidence type="ECO:0000256" key="1">
    <source>
        <dbReference type="ARBA" id="ARBA00005404"/>
    </source>
</evidence>
<evidence type="ECO:0000259" key="12">
    <source>
        <dbReference type="PROSITE" id="PS51669"/>
    </source>
</evidence>
<evidence type="ECO:0000259" key="11">
    <source>
        <dbReference type="PROSITE" id="PS51379"/>
    </source>
</evidence>
<keyword evidence="3" id="KW-0004">4Fe-4S</keyword>
<dbReference type="PIRSF" id="PIRSF036643">
    <property type="entry name" value="FDH_alpha"/>
    <property type="match status" value="1"/>
</dbReference>
<dbReference type="Pfam" id="PF00384">
    <property type="entry name" value="Molybdopterin"/>
    <property type="match status" value="1"/>
</dbReference>
<dbReference type="PROSITE" id="PS00198">
    <property type="entry name" value="4FE4S_FER_1"/>
    <property type="match status" value="1"/>
</dbReference>
<feature type="domain" description="4Fe-4S Mo/W bis-MGD-type" evidence="12">
    <location>
        <begin position="238"/>
        <end position="294"/>
    </location>
</feature>
<dbReference type="PANTHER" id="PTHR43105:SF14">
    <property type="entry name" value="FORMATE DEHYDROGENASE H"/>
    <property type="match status" value="1"/>
</dbReference>
<proteinExistence type="inferred from homology"/>
<dbReference type="InterPro" id="IPR019574">
    <property type="entry name" value="NADH_UbQ_OxRdtase_Gsu_4Fe4S-bd"/>
</dbReference>
<dbReference type="InterPro" id="IPR017900">
    <property type="entry name" value="4Fe4S_Fe_S_CS"/>
</dbReference>
<dbReference type="Gene3D" id="2.40.40.20">
    <property type="match status" value="1"/>
</dbReference>
<dbReference type="NCBIfam" id="TIGR01591">
    <property type="entry name" value="Fdh-alpha"/>
    <property type="match status" value="1"/>
</dbReference>
<feature type="domain" description="4Fe-4S His(Cys)3-ligated-type" evidence="13">
    <location>
        <begin position="97"/>
        <end position="136"/>
    </location>
</feature>
<dbReference type="FunFam" id="2.20.25.90:FF:000001">
    <property type="entry name" value="Formate dehydrogenase subunit alpha"/>
    <property type="match status" value="1"/>
</dbReference>
<evidence type="ECO:0000259" key="10">
    <source>
        <dbReference type="PROSITE" id="PS51085"/>
    </source>
</evidence>
<dbReference type="SUPFAM" id="SSF53706">
    <property type="entry name" value="Formate dehydrogenase/DMSO reductase, domains 1-3"/>
    <property type="match status" value="1"/>
</dbReference>
<dbReference type="GO" id="GO:0046872">
    <property type="term" value="F:metal ion binding"/>
    <property type="evidence" value="ECO:0007669"/>
    <property type="project" value="UniProtKB-KW"/>
</dbReference>
<dbReference type="InterPro" id="IPR006657">
    <property type="entry name" value="MoPterin_dinucl-bd_dom"/>
</dbReference>
<dbReference type="Pfam" id="PF04879">
    <property type="entry name" value="Molybdop_Fe4S4"/>
    <property type="match status" value="1"/>
</dbReference>
<dbReference type="Proteomes" id="UP001242045">
    <property type="component" value="Unassembled WGS sequence"/>
</dbReference>